<gene>
    <name evidence="2" type="ORF">GCM10009107_19560</name>
</gene>
<dbReference type="Pfam" id="PF00248">
    <property type="entry name" value="Aldo_ket_red"/>
    <property type="match status" value="1"/>
</dbReference>
<keyword evidence="3" id="KW-1185">Reference proteome</keyword>
<sequence>MPGPDAIAMQASALRPIAGGRLALSALGLGTAALAGLYTPVSAHDAEETLAQAWEAGLRYFDTAPFYGYTRSERRVGAFLAERPRDAFVLGTKVGRLMRPDPGVAPLDDGWANPLPFRPVFDYSRDAILRSVEDSLQRLGLARIDMLLVHDIGRMTHGDRHDRHWEALTRGGGFRALEELRAEGRVAAIGLGVNESAVARDAMGEVHLDCTLLAGRHTLLEQGALGFLDQCAKAGTAIIVGGPFNSGLLAGQAKFDYADAPPSALSRAAALRAACAEFDVPLEAAALQFPLAHPAVAAVLCGMRSAEQVRQNVAWFERAIPTALWDALRERGLVDPQSPCPVGSAA</sequence>
<dbReference type="Gene3D" id="3.20.20.100">
    <property type="entry name" value="NADP-dependent oxidoreductase domain"/>
    <property type="match status" value="1"/>
</dbReference>
<feature type="domain" description="NADP-dependent oxidoreductase" evidence="1">
    <location>
        <begin position="27"/>
        <end position="329"/>
    </location>
</feature>
<organism evidence="2 3">
    <name type="scientific">Ideonella azotifigens</name>
    <dbReference type="NCBI Taxonomy" id="513160"/>
    <lineage>
        <taxon>Bacteria</taxon>
        <taxon>Pseudomonadati</taxon>
        <taxon>Pseudomonadota</taxon>
        <taxon>Betaproteobacteria</taxon>
        <taxon>Burkholderiales</taxon>
        <taxon>Sphaerotilaceae</taxon>
        <taxon>Ideonella</taxon>
    </lineage>
</organism>
<dbReference type="EMBL" id="BAAAEW010000008">
    <property type="protein sequence ID" value="GAA0749136.1"/>
    <property type="molecule type" value="Genomic_DNA"/>
</dbReference>
<dbReference type="PANTHER" id="PTHR42686">
    <property type="entry name" value="GH17980P-RELATED"/>
    <property type="match status" value="1"/>
</dbReference>
<evidence type="ECO:0000259" key="1">
    <source>
        <dbReference type="Pfam" id="PF00248"/>
    </source>
</evidence>
<proteinExistence type="predicted"/>
<dbReference type="InterPro" id="IPR023210">
    <property type="entry name" value="NADP_OxRdtase_dom"/>
</dbReference>
<evidence type="ECO:0000313" key="3">
    <source>
        <dbReference type="Proteomes" id="UP001500279"/>
    </source>
</evidence>
<dbReference type="Proteomes" id="UP001500279">
    <property type="component" value="Unassembled WGS sequence"/>
</dbReference>
<dbReference type="InterPro" id="IPR036812">
    <property type="entry name" value="NAD(P)_OxRdtase_dom_sf"/>
</dbReference>
<name>A0ABN1JY64_9BURK</name>
<dbReference type="SUPFAM" id="SSF51430">
    <property type="entry name" value="NAD(P)-linked oxidoreductase"/>
    <property type="match status" value="1"/>
</dbReference>
<protein>
    <submittedName>
        <fullName evidence="2">Aldo/keto reductase</fullName>
    </submittedName>
</protein>
<reference evidence="2 3" key="1">
    <citation type="journal article" date="2019" name="Int. J. Syst. Evol. Microbiol.">
        <title>The Global Catalogue of Microorganisms (GCM) 10K type strain sequencing project: providing services to taxonomists for standard genome sequencing and annotation.</title>
        <authorList>
            <consortium name="The Broad Institute Genomics Platform"/>
            <consortium name="The Broad Institute Genome Sequencing Center for Infectious Disease"/>
            <person name="Wu L."/>
            <person name="Ma J."/>
        </authorList>
    </citation>
    <scope>NUCLEOTIDE SEQUENCE [LARGE SCALE GENOMIC DNA]</scope>
    <source>
        <strain evidence="2 3">JCM 15503</strain>
    </source>
</reference>
<evidence type="ECO:0000313" key="2">
    <source>
        <dbReference type="EMBL" id="GAA0749136.1"/>
    </source>
</evidence>
<dbReference type="PANTHER" id="PTHR42686:SF1">
    <property type="entry name" value="GH17980P-RELATED"/>
    <property type="match status" value="1"/>
</dbReference>
<accession>A0ABN1JY64</accession>
<dbReference type="InterPro" id="IPR020471">
    <property type="entry name" value="AKR"/>
</dbReference>
<comment type="caution">
    <text evidence="2">The sequence shown here is derived from an EMBL/GenBank/DDBJ whole genome shotgun (WGS) entry which is preliminary data.</text>
</comment>